<sequence>MFFTRIRNQNTKLMRPKSIGLHSFLFFRYDTASEEKRILKTKSVKEETRQIKDSISLPIL</sequence>
<evidence type="ECO:0000313" key="1">
    <source>
        <dbReference type="EMBL" id="RHX85820.1"/>
    </source>
</evidence>
<comment type="caution">
    <text evidence="1">The sequence shown here is derived from an EMBL/GenBank/DDBJ whole genome shotgun (WGS) entry which is preliminary data.</text>
</comment>
<evidence type="ECO:0000313" key="2">
    <source>
        <dbReference type="Proteomes" id="UP000265798"/>
    </source>
</evidence>
<dbReference type="Proteomes" id="UP000265798">
    <property type="component" value="Unassembled WGS sequence"/>
</dbReference>
<dbReference type="AlphaFoldDB" id="A0A396YY20"/>
<gene>
    <name evidence="1" type="ORF">DLM75_20080</name>
</gene>
<protein>
    <submittedName>
        <fullName evidence="1">Uncharacterized protein</fullName>
    </submittedName>
</protein>
<dbReference type="EMBL" id="QHCT01000007">
    <property type="protein sequence ID" value="RHX85820.1"/>
    <property type="molecule type" value="Genomic_DNA"/>
</dbReference>
<proteinExistence type="predicted"/>
<reference evidence="2" key="1">
    <citation type="submission" date="2018-05" db="EMBL/GenBank/DDBJ databases">
        <title>Leptospira yasudae sp. nov. and Leptospira stimsonii sp. nov., two pathogenic species of the genus Leptospira isolated from environmental sources.</title>
        <authorList>
            <person name="Casanovas-Massana A."/>
            <person name="Hamond C."/>
            <person name="Santos L.A."/>
            <person name="Hacker K.P."/>
            <person name="Balassiano I."/>
            <person name="Medeiros M.A."/>
            <person name="Reis M.G."/>
            <person name="Ko A.I."/>
            <person name="Wunder E.A."/>
        </authorList>
    </citation>
    <scope>NUCLEOTIDE SEQUENCE [LARGE SCALE GENOMIC DNA]</scope>
    <source>
        <strain evidence="2">Yale</strain>
    </source>
</reference>
<name>A0A396YY20_9LEPT</name>
<organism evidence="1 2">
    <name type="scientific">Leptospira stimsonii</name>
    <dbReference type="NCBI Taxonomy" id="2202203"/>
    <lineage>
        <taxon>Bacteria</taxon>
        <taxon>Pseudomonadati</taxon>
        <taxon>Spirochaetota</taxon>
        <taxon>Spirochaetia</taxon>
        <taxon>Leptospirales</taxon>
        <taxon>Leptospiraceae</taxon>
        <taxon>Leptospira</taxon>
    </lineage>
</organism>
<accession>A0A396YY20</accession>